<evidence type="ECO:0000256" key="4">
    <source>
        <dbReference type="ARBA" id="ARBA00022598"/>
    </source>
</evidence>
<evidence type="ECO:0000256" key="7">
    <source>
        <dbReference type="ARBA" id="ARBA00022917"/>
    </source>
</evidence>
<dbReference type="GO" id="GO:0006424">
    <property type="term" value="P:glutamyl-tRNA aminoacylation"/>
    <property type="evidence" value="ECO:0007669"/>
    <property type="project" value="InterPro"/>
</dbReference>
<dbReference type="AlphaFoldDB" id="A0A7S0EZM0"/>
<dbReference type="Gene3D" id="1.10.10.350">
    <property type="match status" value="1"/>
</dbReference>
<evidence type="ECO:0000256" key="8">
    <source>
        <dbReference type="ARBA" id="ARBA00023146"/>
    </source>
</evidence>
<protein>
    <recommendedName>
        <fullName evidence="3">glutamate--tRNA ligase</fullName>
        <ecNumber evidence="3">6.1.1.17</ecNumber>
    </recommendedName>
    <alternativeName>
        <fullName evidence="9">Glutamyl-tRNA synthetase</fullName>
    </alternativeName>
</protein>
<organism evidence="13">
    <name type="scientific">Phaeocystis antarctica</name>
    <dbReference type="NCBI Taxonomy" id="33657"/>
    <lineage>
        <taxon>Eukaryota</taxon>
        <taxon>Haptista</taxon>
        <taxon>Haptophyta</taxon>
        <taxon>Prymnesiophyceae</taxon>
        <taxon>Phaeocystales</taxon>
        <taxon>Phaeocystaceae</taxon>
        <taxon>Phaeocystis</taxon>
    </lineage>
</organism>
<dbReference type="EMBL" id="HBEP01026335">
    <property type="protein sequence ID" value="CAD8498630.1"/>
    <property type="molecule type" value="Transcribed_RNA"/>
</dbReference>
<comment type="similarity">
    <text evidence="2">Belongs to the class-I aminoacyl-tRNA synthetase family. Glutamate--tRNA ligase type 1 subfamily.</text>
</comment>
<dbReference type="PRINTS" id="PR00987">
    <property type="entry name" value="TRNASYNTHGLU"/>
</dbReference>
<proteinExistence type="inferred from homology"/>
<dbReference type="NCBIfam" id="TIGR00464">
    <property type="entry name" value="gltX_bact"/>
    <property type="match status" value="1"/>
</dbReference>
<sequence>MAEADAATEGREMRTRFAPSPTGSLHVGGARTALFSWLKAKQEGGKFVIRVEDTDTARSTRASEQEVLQDLSWLGLEWDEGPIIGEDGNLGDKGPYRQSERMEQGIYGELAIKLMASGDAYRCFCTAEELDAKRAKAEAEGGNPQYDGTWRDADPAEVQKRLDAGEPYTVRFRCAEGAKVAIEDAVRGKVEWDVAATVGDFILLRSGGMPVYNFCVAVDDATMDVSTVVRAEEHLTNTVRQVLILEALGYRVPRYAHLSLVLGEDRSKLSKRHGATSVDQFRKEGFLPDAMINYLCLLGWNDGTEQDIYTREELITAFSLSRVTKSPAVFDMKKLRWVNGQHLRALPEAQLAALITDQFRDAGVLGAEAEAQAEAVAAFSGATARMVSEKVELVNDAEALTRDALAYPLRETLAAEPKLAADLAEVAATIVAMHRAGELPDCTGDAAELGKSFKTWSKAVGEVLGRKGKGLFMPLRVALTGRSSGPDLPAQLQLLALAPGAVSDGVVVVGLEARMAELEQVLGTLPVPDATAEEQPAKAAA</sequence>
<dbReference type="SUPFAM" id="SSF48163">
    <property type="entry name" value="An anticodon-binding domain of class I aminoacyl-tRNA synthetases"/>
    <property type="match status" value="1"/>
</dbReference>
<dbReference type="InterPro" id="IPR033910">
    <property type="entry name" value="GluRS_core"/>
</dbReference>
<dbReference type="GO" id="GO:0005524">
    <property type="term" value="F:ATP binding"/>
    <property type="evidence" value="ECO:0007669"/>
    <property type="project" value="UniProtKB-KW"/>
</dbReference>
<dbReference type="Pfam" id="PF00749">
    <property type="entry name" value="tRNA-synt_1c"/>
    <property type="match status" value="1"/>
</dbReference>
<dbReference type="SUPFAM" id="SSF52374">
    <property type="entry name" value="Nucleotidylyl transferase"/>
    <property type="match status" value="1"/>
</dbReference>
<evidence type="ECO:0000259" key="12">
    <source>
        <dbReference type="Pfam" id="PF00749"/>
    </source>
</evidence>
<dbReference type="InterPro" id="IPR004527">
    <property type="entry name" value="Glu-tRNA-ligase_bac/mito"/>
</dbReference>
<dbReference type="InterPro" id="IPR001412">
    <property type="entry name" value="aa-tRNA-synth_I_CS"/>
</dbReference>
<dbReference type="CDD" id="cd00808">
    <property type="entry name" value="GluRS_core"/>
    <property type="match status" value="1"/>
</dbReference>
<dbReference type="PROSITE" id="PS00178">
    <property type="entry name" value="AA_TRNA_LIGASE_I"/>
    <property type="match status" value="1"/>
</dbReference>
<evidence type="ECO:0000256" key="3">
    <source>
        <dbReference type="ARBA" id="ARBA00012835"/>
    </source>
</evidence>
<evidence type="ECO:0000256" key="1">
    <source>
        <dbReference type="ARBA" id="ARBA00004173"/>
    </source>
</evidence>
<keyword evidence="4 10" id="KW-0436">Ligase</keyword>
<dbReference type="InterPro" id="IPR008925">
    <property type="entry name" value="aa_tRNA-synth_I_cd-bd_sf"/>
</dbReference>
<evidence type="ECO:0000256" key="5">
    <source>
        <dbReference type="ARBA" id="ARBA00022741"/>
    </source>
</evidence>
<evidence type="ECO:0000256" key="6">
    <source>
        <dbReference type="ARBA" id="ARBA00022840"/>
    </source>
</evidence>
<comment type="subcellular location">
    <subcellularLocation>
        <location evidence="1">Mitochondrion</location>
    </subcellularLocation>
</comment>
<dbReference type="InterPro" id="IPR000924">
    <property type="entry name" value="Glu/Gln-tRNA-synth"/>
</dbReference>
<reference evidence="13" key="1">
    <citation type="submission" date="2021-01" db="EMBL/GenBank/DDBJ databases">
        <authorList>
            <person name="Corre E."/>
            <person name="Pelletier E."/>
            <person name="Niang G."/>
            <person name="Scheremetjew M."/>
            <person name="Finn R."/>
            <person name="Kale V."/>
            <person name="Holt S."/>
            <person name="Cochrane G."/>
            <person name="Meng A."/>
            <person name="Brown T."/>
            <person name="Cohen L."/>
        </authorList>
    </citation>
    <scope>NUCLEOTIDE SEQUENCE</scope>
    <source>
        <strain evidence="13">CCMP1374</strain>
    </source>
</reference>
<evidence type="ECO:0000256" key="2">
    <source>
        <dbReference type="ARBA" id="ARBA00007894"/>
    </source>
</evidence>
<dbReference type="InterPro" id="IPR020751">
    <property type="entry name" value="aa-tRNA-synth_I_codon-bd_sub2"/>
</dbReference>
<dbReference type="GO" id="GO:0000049">
    <property type="term" value="F:tRNA binding"/>
    <property type="evidence" value="ECO:0007669"/>
    <property type="project" value="InterPro"/>
</dbReference>
<keyword evidence="5 10" id="KW-0547">Nucleotide-binding</keyword>
<dbReference type="InterPro" id="IPR020058">
    <property type="entry name" value="Glu/Gln-tRNA-synth_Ib_cat-dom"/>
</dbReference>
<keyword evidence="8 10" id="KW-0030">Aminoacyl-tRNA synthetase</keyword>
<dbReference type="PANTHER" id="PTHR43311:SF2">
    <property type="entry name" value="GLUTAMATE--TRNA LIGASE, MITOCHONDRIAL-RELATED"/>
    <property type="match status" value="1"/>
</dbReference>
<dbReference type="Gene3D" id="3.40.50.620">
    <property type="entry name" value="HUPs"/>
    <property type="match status" value="1"/>
</dbReference>
<keyword evidence="6 10" id="KW-0067">ATP-binding</keyword>
<name>A0A7S0EZM0_9EUKA</name>
<dbReference type="PANTHER" id="PTHR43311">
    <property type="entry name" value="GLUTAMATE--TRNA LIGASE"/>
    <property type="match status" value="1"/>
</dbReference>
<accession>A0A7S0EZM0</accession>
<evidence type="ECO:0000256" key="11">
    <source>
        <dbReference type="SAM" id="MobiDB-lite"/>
    </source>
</evidence>
<dbReference type="GO" id="GO:0008270">
    <property type="term" value="F:zinc ion binding"/>
    <property type="evidence" value="ECO:0007669"/>
    <property type="project" value="InterPro"/>
</dbReference>
<dbReference type="GO" id="GO:0005739">
    <property type="term" value="C:mitochondrion"/>
    <property type="evidence" value="ECO:0007669"/>
    <property type="project" value="UniProtKB-SubCell"/>
</dbReference>
<feature type="region of interest" description="Disordered" evidence="11">
    <location>
        <begin position="1"/>
        <end position="24"/>
    </location>
</feature>
<dbReference type="HAMAP" id="MF_00022">
    <property type="entry name" value="Glu_tRNA_synth_type1"/>
    <property type="match status" value="1"/>
</dbReference>
<evidence type="ECO:0000313" key="13">
    <source>
        <dbReference type="EMBL" id="CAD8498630.1"/>
    </source>
</evidence>
<dbReference type="FunFam" id="3.40.50.620:FF:000045">
    <property type="entry name" value="Glutamate--tRNA ligase, mitochondrial"/>
    <property type="match status" value="1"/>
</dbReference>
<dbReference type="InterPro" id="IPR049940">
    <property type="entry name" value="GluQ/Sye"/>
</dbReference>
<feature type="domain" description="Glutamyl/glutaminyl-tRNA synthetase class Ib catalytic" evidence="12">
    <location>
        <begin position="13"/>
        <end position="337"/>
    </location>
</feature>
<dbReference type="InterPro" id="IPR014729">
    <property type="entry name" value="Rossmann-like_a/b/a_fold"/>
</dbReference>
<keyword evidence="7 10" id="KW-0648">Protein biosynthesis</keyword>
<gene>
    <name evidence="13" type="ORF">PANT1444_LOCUS14954</name>
</gene>
<dbReference type="EC" id="6.1.1.17" evidence="3"/>
<evidence type="ECO:0000256" key="9">
    <source>
        <dbReference type="ARBA" id="ARBA00030865"/>
    </source>
</evidence>
<evidence type="ECO:0000256" key="10">
    <source>
        <dbReference type="RuleBase" id="RU363037"/>
    </source>
</evidence>
<dbReference type="GO" id="GO:0004818">
    <property type="term" value="F:glutamate-tRNA ligase activity"/>
    <property type="evidence" value="ECO:0007669"/>
    <property type="project" value="UniProtKB-EC"/>
</dbReference>